<dbReference type="EMBL" id="CP073581">
    <property type="protein sequence ID" value="QUJ76700.1"/>
    <property type="molecule type" value="Genomic_DNA"/>
</dbReference>
<dbReference type="Proteomes" id="UP000683291">
    <property type="component" value="Chromosome 1"/>
</dbReference>
<reference evidence="1" key="1">
    <citation type="submission" date="2021-04" db="EMBL/GenBank/DDBJ databases">
        <title>Complete genome sequence for Sulfitobacter sp. strain JK7-1.</title>
        <authorList>
            <person name="Park S.-J."/>
        </authorList>
    </citation>
    <scope>NUCLEOTIDE SEQUENCE</scope>
    <source>
        <strain evidence="1">JK7-1</strain>
    </source>
</reference>
<name>A0A975PMX3_9RHOB</name>
<dbReference type="Gene3D" id="3.40.50.880">
    <property type="match status" value="1"/>
</dbReference>
<evidence type="ECO:0000313" key="2">
    <source>
        <dbReference type="Proteomes" id="UP000683291"/>
    </source>
</evidence>
<evidence type="ECO:0000313" key="1">
    <source>
        <dbReference type="EMBL" id="QUJ76700.1"/>
    </source>
</evidence>
<accession>A0A975PMX3</accession>
<organism evidence="1 2">
    <name type="scientific">Sulfitobacter albidus</name>
    <dbReference type="NCBI Taxonomy" id="2829501"/>
    <lineage>
        <taxon>Bacteria</taxon>
        <taxon>Pseudomonadati</taxon>
        <taxon>Pseudomonadota</taxon>
        <taxon>Alphaproteobacteria</taxon>
        <taxon>Rhodobacterales</taxon>
        <taxon>Roseobacteraceae</taxon>
        <taxon>Sulfitobacter</taxon>
    </lineage>
</organism>
<dbReference type="KEGG" id="sual:KDD17_01125"/>
<dbReference type="InterPro" id="IPR029062">
    <property type="entry name" value="Class_I_gatase-like"/>
</dbReference>
<gene>
    <name evidence="1" type="ORF">KDD17_01125</name>
</gene>
<dbReference type="RefSeq" id="WP_212704897.1">
    <property type="nucleotide sequence ID" value="NZ_CP073581.1"/>
</dbReference>
<sequence>MFELFVQRRFNAVEMSGITHTLSIANDVVGAPRFATRIISDMPGLVQGIGDVLVRAAPAIDDHGFGDVMVVLGGGMSPLAPGPGGCVQCSGCGVPWCC</sequence>
<dbReference type="AlphaFoldDB" id="A0A975PMX3"/>
<protein>
    <submittedName>
        <fullName evidence="1">Uncharacterized protein</fullName>
    </submittedName>
</protein>
<proteinExistence type="predicted"/>
<keyword evidence="2" id="KW-1185">Reference proteome</keyword>